<gene>
    <name evidence="10" type="ORF">EB233_04470</name>
</gene>
<organism evidence="10 11">
    <name type="scientific">Mesorhizobium erdmanii</name>
    <dbReference type="NCBI Taxonomy" id="1777866"/>
    <lineage>
        <taxon>Bacteria</taxon>
        <taxon>Pseudomonadati</taxon>
        <taxon>Pseudomonadota</taxon>
        <taxon>Alphaproteobacteria</taxon>
        <taxon>Hyphomicrobiales</taxon>
        <taxon>Phyllobacteriaceae</taxon>
        <taxon>Mesorhizobium</taxon>
    </lineage>
</organism>
<keyword evidence="2" id="KW-1003">Cell membrane</keyword>
<evidence type="ECO:0000256" key="3">
    <source>
        <dbReference type="ARBA" id="ARBA00022676"/>
    </source>
</evidence>
<evidence type="ECO:0000256" key="1">
    <source>
        <dbReference type="ARBA" id="ARBA00004651"/>
    </source>
</evidence>
<feature type="transmembrane region" description="Helical" evidence="8">
    <location>
        <begin position="271"/>
        <end position="291"/>
    </location>
</feature>
<evidence type="ECO:0000256" key="8">
    <source>
        <dbReference type="SAM" id="Phobius"/>
    </source>
</evidence>
<keyword evidence="6 8" id="KW-1133">Transmembrane helix</keyword>
<feature type="domain" description="Glycosyltransferase RgtA/B/C/D-like" evidence="9">
    <location>
        <begin position="72"/>
        <end position="238"/>
    </location>
</feature>
<reference evidence="10 11" key="1">
    <citation type="submission" date="2018-10" db="EMBL/GenBank/DDBJ databases">
        <authorList>
            <person name="Perry B.J."/>
            <person name="Sullivan J.T."/>
            <person name="Murphy R.J.T."/>
            <person name="Ramsay J.P."/>
            <person name="Ronson C.W."/>
        </authorList>
    </citation>
    <scope>NUCLEOTIDE SEQUENCE [LARGE SCALE GENOMIC DNA]</scope>
    <source>
        <strain evidence="10 11">NZP2014</strain>
    </source>
</reference>
<evidence type="ECO:0000259" key="9">
    <source>
        <dbReference type="Pfam" id="PF13231"/>
    </source>
</evidence>
<dbReference type="AlphaFoldDB" id="A0A6M7UB05"/>
<keyword evidence="11" id="KW-1185">Reference proteome</keyword>
<dbReference type="Proteomes" id="UP000503339">
    <property type="component" value="Chromosome"/>
</dbReference>
<evidence type="ECO:0000256" key="5">
    <source>
        <dbReference type="ARBA" id="ARBA00022692"/>
    </source>
</evidence>
<feature type="transmembrane region" description="Helical" evidence="8">
    <location>
        <begin position="356"/>
        <end position="376"/>
    </location>
</feature>
<feature type="transmembrane region" description="Helical" evidence="8">
    <location>
        <begin position="220"/>
        <end position="240"/>
    </location>
</feature>
<dbReference type="Pfam" id="PF13231">
    <property type="entry name" value="PMT_2"/>
    <property type="match status" value="1"/>
</dbReference>
<dbReference type="KEGG" id="merd:EB233_04470"/>
<dbReference type="PANTHER" id="PTHR33908:SF11">
    <property type="entry name" value="MEMBRANE PROTEIN"/>
    <property type="match status" value="1"/>
</dbReference>
<dbReference type="InterPro" id="IPR050297">
    <property type="entry name" value="LipidA_mod_glycosyltrf_83"/>
</dbReference>
<keyword evidence="5 8" id="KW-0812">Transmembrane</keyword>
<evidence type="ECO:0000256" key="6">
    <source>
        <dbReference type="ARBA" id="ARBA00022989"/>
    </source>
</evidence>
<dbReference type="GO" id="GO:0005886">
    <property type="term" value="C:plasma membrane"/>
    <property type="evidence" value="ECO:0007669"/>
    <property type="project" value="UniProtKB-SubCell"/>
</dbReference>
<evidence type="ECO:0000313" key="10">
    <source>
        <dbReference type="EMBL" id="QKC74889.1"/>
    </source>
</evidence>
<feature type="transmembrane region" description="Helical" evidence="8">
    <location>
        <begin position="329"/>
        <end position="349"/>
    </location>
</feature>
<dbReference type="GO" id="GO:0016763">
    <property type="term" value="F:pentosyltransferase activity"/>
    <property type="evidence" value="ECO:0007669"/>
    <property type="project" value="TreeGrafter"/>
</dbReference>
<feature type="transmembrane region" description="Helical" evidence="8">
    <location>
        <begin position="303"/>
        <end position="323"/>
    </location>
</feature>
<evidence type="ECO:0000256" key="2">
    <source>
        <dbReference type="ARBA" id="ARBA00022475"/>
    </source>
</evidence>
<dbReference type="InterPro" id="IPR038731">
    <property type="entry name" value="RgtA/B/C-like"/>
</dbReference>
<dbReference type="PANTHER" id="PTHR33908">
    <property type="entry name" value="MANNOSYLTRANSFERASE YKCB-RELATED"/>
    <property type="match status" value="1"/>
</dbReference>
<sequence length="538" mass="58215">MQSEETWRGGGVATWPSSGVARSFPASPDSQMVLLVAAFLIFRIGLASVIPLSIDEAYAVVVSRSHSLSYFDHPPLGFALARFMADMSGCECRLVVRLPYVLLGSASALLLFALTRYAYGAVAAFWAVAWYTIAPFFLISAGHFVVPDGPLDFFLLAAACLAAPMLLGSEPRFAFLRWCAAGVALGLALMSKYQAGIFCISALLVLLLTKPGRGQLRTAGPWVAGAVAALGLLPVVLWNMDHGWISLAFQSGRGTANEGHLLHPGNLATTLLGQAAYLWPPIWLVAMACLWRGARVGTPIDRFFVLFSALPIVFFDVIALFSAHSLPHWSMSGFLFAFPLVGQWCSVYSTRRPTRLFASFVIAAGVVSLLAVGFAVQTTTGALTRPFFQRASKFDVNWQLVDWSALTDSKIADEIRHANGYVVASNWMQAAKLAYELGPDIPIEVLPGDPRHFQFMDKSPLAGRNTGFFIAALNFSDEAAHEKDARDSLGGLFAVNGDARHVVQQVYGFPVFDMLVLPVKRAQAQPPKVNMQPAAGLP</sequence>
<evidence type="ECO:0000256" key="7">
    <source>
        <dbReference type="ARBA" id="ARBA00023136"/>
    </source>
</evidence>
<evidence type="ECO:0000313" key="11">
    <source>
        <dbReference type="Proteomes" id="UP000503339"/>
    </source>
</evidence>
<dbReference type="GO" id="GO:0009103">
    <property type="term" value="P:lipopolysaccharide biosynthetic process"/>
    <property type="evidence" value="ECO:0007669"/>
    <property type="project" value="UniProtKB-ARBA"/>
</dbReference>
<feature type="transmembrane region" description="Helical" evidence="8">
    <location>
        <begin position="32"/>
        <end position="54"/>
    </location>
</feature>
<comment type="subcellular location">
    <subcellularLocation>
        <location evidence="1">Cell membrane</location>
        <topology evidence="1">Multi-pass membrane protein</topology>
    </subcellularLocation>
</comment>
<protein>
    <submittedName>
        <fullName evidence="10">Phospholipid carrier-dependent glycosyltransferase</fullName>
    </submittedName>
</protein>
<keyword evidence="3" id="KW-0328">Glycosyltransferase</keyword>
<accession>A0A6M7UB05</accession>
<keyword evidence="7 8" id="KW-0472">Membrane</keyword>
<name>A0A6M7UB05_9HYPH</name>
<feature type="transmembrane region" description="Helical" evidence="8">
    <location>
        <begin position="94"/>
        <end position="113"/>
    </location>
</feature>
<keyword evidence="4 10" id="KW-0808">Transferase</keyword>
<feature type="transmembrane region" description="Helical" evidence="8">
    <location>
        <begin position="175"/>
        <end position="208"/>
    </location>
</feature>
<proteinExistence type="predicted"/>
<feature type="transmembrane region" description="Helical" evidence="8">
    <location>
        <begin position="119"/>
        <end position="139"/>
    </location>
</feature>
<evidence type="ECO:0000256" key="4">
    <source>
        <dbReference type="ARBA" id="ARBA00022679"/>
    </source>
</evidence>
<dbReference type="EMBL" id="CP033361">
    <property type="protein sequence ID" value="QKC74889.1"/>
    <property type="molecule type" value="Genomic_DNA"/>
</dbReference>
<feature type="transmembrane region" description="Helical" evidence="8">
    <location>
        <begin position="151"/>
        <end position="169"/>
    </location>
</feature>